<dbReference type="Proteomes" id="UP000652760">
    <property type="component" value="Unassembled WGS sequence"/>
</dbReference>
<comment type="caution">
    <text evidence="2">The sequence shown here is derived from an EMBL/GenBank/DDBJ whole genome shotgun (WGS) entry which is preliminary data.</text>
</comment>
<gene>
    <name evidence="2" type="ORF">JHL17_11245</name>
</gene>
<name>A0ABS1F3L8_9PROT</name>
<protein>
    <submittedName>
        <fullName evidence="2">Uncharacterized protein</fullName>
    </submittedName>
</protein>
<evidence type="ECO:0000256" key="1">
    <source>
        <dbReference type="SAM" id="MobiDB-lite"/>
    </source>
</evidence>
<evidence type="ECO:0000313" key="2">
    <source>
        <dbReference type="EMBL" id="MBK1837988.1"/>
    </source>
</evidence>
<proteinExistence type="predicted"/>
<dbReference type="RefSeq" id="WP_200193047.1">
    <property type="nucleotide sequence ID" value="NZ_JAENHM010000030.1"/>
</dbReference>
<dbReference type="EMBL" id="JAENHM010000030">
    <property type="protein sequence ID" value="MBK1837988.1"/>
    <property type="molecule type" value="Genomic_DNA"/>
</dbReference>
<sequence>MTDQPKPQPADARRDEDLQKPAGDTGTSGGGKIDSRTAKAQEEAAKDRAREGGYQ</sequence>
<feature type="compositionally biased region" description="Basic and acidic residues" evidence="1">
    <location>
        <begin position="33"/>
        <end position="55"/>
    </location>
</feature>
<keyword evidence="3" id="KW-1185">Reference proteome</keyword>
<organism evidence="2 3">
    <name type="scientific">Azospirillum endophyticum</name>
    <dbReference type="NCBI Taxonomy" id="2800326"/>
    <lineage>
        <taxon>Bacteria</taxon>
        <taxon>Pseudomonadati</taxon>
        <taxon>Pseudomonadota</taxon>
        <taxon>Alphaproteobacteria</taxon>
        <taxon>Rhodospirillales</taxon>
        <taxon>Azospirillaceae</taxon>
        <taxon>Azospirillum</taxon>
    </lineage>
</organism>
<reference evidence="3" key="1">
    <citation type="submission" date="2021-01" db="EMBL/GenBank/DDBJ databases">
        <title>Genome public.</title>
        <authorList>
            <person name="Liu C."/>
            <person name="Sun Q."/>
        </authorList>
    </citation>
    <scope>NUCLEOTIDE SEQUENCE [LARGE SCALE GENOMIC DNA]</scope>
    <source>
        <strain evidence="3">YIM B02556</strain>
    </source>
</reference>
<feature type="region of interest" description="Disordered" evidence="1">
    <location>
        <begin position="1"/>
        <end position="55"/>
    </location>
</feature>
<accession>A0ABS1F3L8</accession>
<evidence type="ECO:0000313" key="3">
    <source>
        <dbReference type="Proteomes" id="UP000652760"/>
    </source>
</evidence>